<dbReference type="Gene3D" id="1.50.40.10">
    <property type="entry name" value="Mitochondrial carrier domain"/>
    <property type="match status" value="1"/>
</dbReference>
<evidence type="ECO:0000256" key="2">
    <source>
        <dbReference type="ARBA" id="ARBA00006375"/>
    </source>
</evidence>
<protein>
    <submittedName>
        <fullName evidence="11">Mitochondrial substrate carrier family protein</fullName>
    </submittedName>
</protein>
<evidence type="ECO:0000256" key="6">
    <source>
        <dbReference type="ARBA" id="ARBA00022989"/>
    </source>
</evidence>
<dbReference type="AlphaFoldDB" id="A0A1Y1HXA0"/>
<name>A0A1Y1HXA0_KLENI</name>
<sequence length="390" mass="42669">MKENFIAGASASFLSKLVLQPFDTTKTILQSSTNSYKTFTDCAVGVVKTQGVMGLYRGFGASIGTSAPSSAIFFATYEAVKKWTEAKFPKTLGQVGPIVGAAVGNVVASVVRVPPEVVKQRVQARVYPNMVVAIREMSRTEGIGGFYTGYGIQLARDIPYAAIQFMTFETLKKAYGVNRPQEAGAPKRPVTSEAKKVLTNLWMGAVAGLVASVVTNPMDVVKTRVMTQDLTQGAVKIGVRQTVRSILKHEGPLAFTYGMLPRVMLKVPASALFLVAYEGIKRLLIAFEVTQRAAQLVKIKAAQEARELSRQARKAAMSKQREEEKRQRSQRGLQETNGLLHDNEFEDLSSPRVMSEAVLASIVLSGPATRRLGNTLRIRKLLAERRNKKN</sequence>
<evidence type="ECO:0000256" key="9">
    <source>
        <dbReference type="RuleBase" id="RU000488"/>
    </source>
</evidence>
<feature type="repeat" description="Solcar" evidence="8">
    <location>
        <begin position="92"/>
        <end position="174"/>
    </location>
</feature>
<evidence type="ECO:0000256" key="4">
    <source>
        <dbReference type="ARBA" id="ARBA00022692"/>
    </source>
</evidence>
<keyword evidence="5" id="KW-0677">Repeat</keyword>
<proteinExistence type="inferred from homology"/>
<comment type="similarity">
    <text evidence="2 9">Belongs to the mitochondrial carrier (TC 2.A.29) family.</text>
</comment>
<dbReference type="OrthoDB" id="276989at2759"/>
<gene>
    <name evidence="11" type="ORF">KFL_001420190</name>
</gene>
<evidence type="ECO:0000256" key="3">
    <source>
        <dbReference type="ARBA" id="ARBA00022448"/>
    </source>
</evidence>
<dbReference type="PROSITE" id="PS50920">
    <property type="entry name" value="SOLCAR"/>
    <property type="match status" value="3"/>
</dbReference>
<evidence type="ECO:0000256" key="7">
    <source>
        <dbReference type="ARBA" id="ARBA00023136"/>
    </source>
</evidence>
<feature type="region of interest" description="Disordered" evidence="10">
    <location>
        <begin position="310"/>
        <end position="345"/>
    </location>
</feature>
<dbReference type="InterPro" id="IPR002067">
    <property type="entry name" value="MCP"/>
</dbReference>
<evidence type="ECO:0000256" key="8">
    <source>
        <dbReference type="PROSITE-ProRule" id="PRU00282"/>
    </source>
</evidence>
<dbReference type="SUPFAM" id="SSF103506">
    <property type="entry name" value="Mitochondrial carrier"/>
    <property type="match status" value="1"/>
</dbReference>
<dbReference type="GO" id="GO:0005743">
    <property type="term" value="C:mitochondrial inner membrane"/>
    <property type="evidence" value="ECO:0000318"/>
    <property type="project" value="GO_Central"/>
</dbReference>
<keyword evidence="4 8" id="KW-0812">Transmembrane</keyword>
<reference evidence="11 12" key="1">
    <citation type="journal article" date="2014" name="Nat. Commun.">
        <title>Klebsormidium flaccidum genome reveals primary factors for plant terrestrial adaptation.</title>
        <authorList>
            <person name="Hori K."/>
            <person name="Maruyama F."/>
            <person name="Fujisawa T."/>
            <person name="Togashi T."/>
            <person name="Yamamoto N."/>
            <person name="Seo M."/>
            <person name="Sato S."/>
            <person name="Yamada T."/>
            <person name="Mori H."/>
            <person name="Tajima N."/>
            <person name="Moriyama T."/>
            <person name="Ikeuchi M."/>
            <person name="Watanabe M."/>
            <person name="Wada H."/>
            <person name="Kobayashi K."/>
            <person name="Saito M."/>
            <person name="Masuda T."/>
            <person name="Sasaki-Sekimoto Y."/>
            <person name="Mashiguchi K."/>
            <person name="Awai K."/>
            <person name="Shimojima M."/>
            <person name="Masuda S."/>
            <person name="Iwai M."/>
            <person name="Nobusawa T."/>
            <person name="Narise T."/>
            <person name="Kondo S."/>
            <person name="Saito H."/>
            <person name="Sato R."/>
            <person name="Murakawa M."/>
            <person name="Ihara Y."/>
            <person name="Oshima-Yamada Y."/>
            <person name="Ohtaka K."/>
            <person name="Satoh M."/>
            <person name="Sonobe K."/>
            <person name="Ishii M."/>
            <person name="Ohtani R."/>
            <person name="Kanamori-Sato M."/>
            <person name="Honoki R."/>
            <person name="Miyazaki D."/>
            <person name="Mochizuki H."/>
            <person name="Umetsu J."/>
            <person name="Higashi K."/>
            <person name="Shibata D."/>
            <person name="Kamiya Y."/>
            <person name="Sato N."/>
            <person name="Nakamura Y."/>
            <person name="Tabata S."/>
            <person name="Ida S."/>
            <person name="Kurokawa K."/>
            <person name="Ohta H."/>
        </authorList>
    </citation>
    <scope>NUCLEOTIDE SEQUENCE [LARGE SCALE GENOMIC DNA]</scope>
    <source>
        <strain evidence="11 12">NIES-2285</strain>
    </source>
</reference>
<evidence type="ECO:0000313" key="12">
    <source>
        <dbReference type="Proteomes" id="UP000054558"/>
    </source>
</evidence>
<keyword evidence="7 8" id="KW-0472">Membrane</keyword>
<keyword evidence="12" id="KW-1185">Reference proteome</keyword>
<organism evidence="11 12">
    <name type="scientific">Klebsormidium nitens</name>
    <name type="common">Green alga</name>
    <name type="synonym">Ulothrix nitens</name>
    <dbReference type="NCBI Taxonomy" id="105231"/>
    <lineage>
        <taxon>Eukaryota</taxon>
        <taxon>Viridiplantae</taxon>
        <taxon>Streptophyta</taxon>
        <taxon>Klebsormidiophyceae</taxon>
        <taxon>Klebsormidiales</taxon>
        <taxon>Klebsormidiaceae</taxon>
        <taxon>Klebsormidium</taxon>
    </lineage>
</organism>
<dbReference type="OMA" id="GVYSYCK"/>
<accession>A0A1Y1HXA0</accession>
<dbReference type="Proteomes" id="UP000054558">
    <property type="component" value="Unassembled WGS sequence"/>
</dbReference>
<evidence type="ECO:0000256" key="1">
    <source>
        <dbReference type="ARBA" id="ARBA00004141"/>
    </source>
</evidence>
<feature type="repeat" description="Solcar" evidence="8">
    <location>
        <begin position="195"/>
        <end position="283"/>
    </location>
</feature>
<evidence type="ECO:0000256" key="5">
    <source>
        <dbReference type="ARBA" id="ARBA00022737"/>
    </source>
</evidence>
<dbReference type="InterPro" id="IPR023395">
    <property type="entry name" value="MCP_dom_sf"/>
</dbReference>
<dbReference type="PANTHER" id="PTHR45667">
    <property type="entry name" value="S-ADENOSYLMETHIONINE MITOCHONDRIAL CARRIER PROTEIN"/>
    <property type="match status" value="1"/>
</dbReference>
<keyword evidence="6" id="KW-1133">Transmembrane helix</keyword>
<dbReference type="GO" id="GO:0000095">
    <property type="term" value="F:S-adenosyl-L-methionine transmembrane transporter activity"/>
    <property type="evidence" value="ECO:0000318"/>
    <property type="project" value="GO_Central"/>
</dbReference>
<dbReference type="PRINTS" id="PR00926">
    <property type="entry name" value="MITOCARRIER"/>
</dbReference>
<comment type="subcellular location">
    <subcellularLocation>
        <location evidence="1">Membrane</location>
        <topology evidence="1">Multi-pass membrane protein</topology>
    </subcellularLocation>
</comment>
<evidence type="ECO:0000256" key="10">
    <source>
        <dbReference type="SAM" id="MobiDB-lite"/>
    </source>
</evidence>
<dbReference type="EMBL" id="DF237091">
    <property type="protein sequence ID" value="GAQ83294.1"/>
    <property type="molecule type" value="Genomic_DNA"/>
</dbReference>
<dbReference type="Pfam" id="PF00153">
    <property type="entry name" value="Mito_carr"/>
    <property type="match status" value="3"/>
</dbReference>
<dbReference type="InterPro" id="IPR018108">
    <property type="entry name" value="MCP_transmembrane"/>
</dbReference>
<keyword evidence="3 9" id="KW-0813">Transport</keyword>
<feature type="repeat" description="Solcar" evidence="8">
    <location>
        <begin position="1"/>
        <end position="83"/>
    </location>
</feature>
<evidence type="ECO:0000313" key="11">
    <source>
        <dbReference type="EMBL" id="GAQ83294.1"/>
    </source>
</evidence>